<dbReference type="AlphaFoldDB" id="A0A150SDP7"/>
<name>A0A150SDP7_SORCE</name>
<keyword evidence="2" id="KW-0547">Nucleotide-binding</keyword>
<gene>
    <name evidence="5" type="ORF">BE18_11515</name>
</gene>
<dbReference type="InterPro" id="IPR050221">
    <property type="entry name" value="26S_Proteasome_ATPase"/>
</dbReference>
<comment type="caution">
    <text evidence="5">The sequence shown here is derived from an EMBL/GenBank/DDBJ whole genome shotgun (WGS) entry which is preliminary data.</text>
</comment>
<dbReference type="InterPro" id="IPR003593">
    <property type="entry name" value="AAA+_ATPase"/>
</dbReference>
<dbReference type="Proteomes" id="UP000075515">
    <property type="component" value="Unassembled WGS sequence"/>
</dbReference>
<dbReference type="Gene3D" id="3.40.50.300">
    <property type="entry name" value="P-loop containing nucleotide triphosphate hydrolases"/>
    <property type="match status" value="1"/>
</dbReference>
<proteinExistence type="inferred from homology"/>
<dbReference type="SUPFAM" id="SSF52540">
    <property type="entry name" value="P-loop containing nucleoside triphosphate hydrolases"/>
    <property type="match status" value="1"/>
</dbReference>
<evidence type="ECO:0000259" key="4">
    <source>
        <dbReference type="SMART" id="SM00382"/>
    </source>
</evidence>
<accession>A0A150SDP7</accession>
<reference evidence="5 6" key="1">
    <citation type="submission" date="2014-02" db="EMBL/GenBank/DDBJ databases">
        <title>The small core and large imbalanced accessory genome model reveals a collaborative survival strategy of Sorangium cellulosum strains in nature.</title>
        <authorList>
            <person name="Han K."/>
            <person name="Peng R."/>
            <person name="Blom J."/>
            <person name="Li Y.-Z."/>
        </authorList>
    </citation>
    <scope>NUCLEOTIDE SEQUENCE [LARGE SCALE GENOMIC DNA]</scope>
    <source>
        <strain evidence="5 6">So0149</strain>
    </source>
</reference>
<feature type="domain" description="AAA+ ATPase" evidence="4">
    <location>
        <begin position="448"/>
        <end position="580"/>
    </location>
</feature>
<sequence length="663" mass="71604">MASDARARAASPDGWSEHDERWLAALLALLRERLRRFAAPEAERESLEELERAVEAAHAALAAPSALDHVAAAFELTSFERDLILLCAGVALDAEIASLCAAAQRGLSGVHPTFNFALTFLEGAHWSAIAPAAPLRRFHLIEIGSGDMLAASPLILSERVLHHLVGIEQIDERLWGVVEPCEPPERLPAFLQEPASTIAGILPSAQEPAGSSVIHIAGDDSVGKRAVAAAACDTLGLRLCLLRAADIPASAAEREGLLRLWDREALLSSSALLLECDDLDGAAPWRAVSSFAERTVGRLLIASRSPVRLERRAAVRVEVPKASPQEQRAIWRDALGPAAERLGAHLDAVVSNFNLGAAAIESAAGEALAVADVAESDALAAQIWGICRARARPRLDDLAQRIKPSVGWADLVLPQGQRDCLRDILAQARQRYRVYETWGFGQRAARGLGVSALFWGPSGTGKTMAAEVLASELGLDLYVVDLSQMVSKYIGETEKNLRRVFDAADEGGTILLFDEADALFGKRSEVKDSHDRYANIEVSYLLQRMEAYRGLAILTTNMKGALDAAFLRRLRFVVPFTFPDAATRAEIWRRVFAPGVPTEGLDADRLARLAVAGGSIRNIALNAAFLAADEARPVRMAHLLRAAKAECYKLDRPLTDAELGGWV</sequence>
<dbReference type="InterPro" id="IPR027417">
    <property type="entry name" value="P-loop_NTPase"/>
</dbReference>
<dbReference type="GO" id="GO:0016887">
    <property type="term" value="F:ATP hydrolysis activity"/>
    <property type="evidence" value="ECO:0007669"/>
    <property type="project" value="InterPro"/>
</dbReference>
<evidence type="ECO:0000256" key="1">
    <source>
        <dbReference type="ARBA" id="ARBA00006914"/>
    </source>
</evidence>
<comment type="similarity">
    <text evidence="1">Belongs to the AAA ATPase family.</text>
</comment>
<evidence type="ECO:0000256" key="2">
    <source>
        <dbReference type="ARBA" id="ARBA00022741"/>
    </source>
</evidence>
<dbReference type="CDD" id="cd19481">
    <property type="entry name" value="RecA-like_protease"/>
    <property type="match status" value="1"/>
</dbReference>
<dbReference type="InterPro" id="IPR054472">
    <property type="entry name" value="WHD"/>
</dbReference>
<dbReference type="EMBL" id="JEMC01002123">
    <property type="protein sequence ID" value="KYF90507.1"/>
    <property type="molecule type" value="Genomic_DNA"/>
</dbReference>
<dbReference type="PANTHER" id="PTHR23073">
    <property type="entry name" value="26S PROTEASOME REGULATORY SUBUNIT"/>
    <property type="match status" value="1"/>
</dbReference>
<dbReference type="GO" id="GO:0005524">
    <property type="term" value="F:ATP binding"/>
    <property type="evidence" value="ECO:0007669"/>
    <property type="project" value="UniProtKB-KW"/>
</dbReference>
<dbReference type="InterPro" id="IPR003959">
    <property type="entry name" value="ATPase_AAA_core"/>
</dbReference>
<evidence type="ECO:0000313" key="5">
    <source>
        <dbReference type="EMBL" id="KYF90507.1"/>
    </source>
</evidence>
<organism evidence="5 6">
    <name type="scientific">Sorangium cellulosum</name>
    <name type="common">Polyangium cellulosum</name>
    <dbReference type="NCBI Taxonomy" id="56"/>
    <lineage>
        <taxon>Bacteria</taxon>
        <taxon>Pseudomonadati</taxon>
        <taxon>Myxococcota</taxon>
        <taxon>Polyangia</taxon>
        <taxon>Polyangiales</taxon>
        <taxon>Polyangiaceae</taxon>
        <taxon>Sorangium</taxon>
    </lineage>
</organism>
<keyword evidence="3" id="KW-0067">ATP-binding</keyword>
<evidence type="ECO:0000313" key="6">
    <source>
        <dbReference type="Proteomes" id="UP000075515"/>
    </source>
</evidence>
<dbReference type="Pfam" id="PF00004">
    <property type="entry name" value="AAA"/>
    <property type="match status" value="1"/>
</dbReference>
<protein>
    <submittedName>
        <fullName evidence="5">ATPase</fullName>
    </submittedName>
</protein>
<evidence type="ECO:0000256" key="3">
    <source>
        <dbReference type="ARBA" id="ARBA00022840"/>
    </source>
</evidence>
<dbReference type="SMART" id="SM00382">
    <property type="entry name" value="AAA"/>
    <property type="match status" value="1"/>
</dbReference>
<dbReference type="Pfam" id="PF22977">
    <property type="entry name" value="WHD"/>
    <property type="match status" value="1"/>
</dbReference>